<reference evidence="7" key="1">
    <citation type="submission" date="2020-07" db="EMBL/GenBank/DDBJ databases">
        <title>Methanobacterium. sp. MethCan genome.</title>
        <authorList>
            <person name="Postec A."/>
            <person name="Quemeneur M."/>
        </authorList>
    </citation>
    <scope>NUCLEOTIDE SEQUENCE</scope>
    <source>
        <strain evidence="7">MethCAN</strain>
    </source>
</reference>
<dbReference type="Pfam" id="PF25133">
    <property type="entry name" value="TYW2_N_2"/>
    <property type="match status" value="1"/>
</dbReference>
<dbReference type="KEGG" id="meme:HYG87_05150"/>
<dbReference type="GeneID" id="64820129"/>
<keyword evidence="8" id="KW-1185">Reference proteome</keyword>
<gene>
    <name evidence="5" type="primary">taw2</name>
    <name evidence="7" type="ORF">HYG87_05150</name>
</gene>
<feature type="binding site" evidence="5">
    <location>
        <position position="122"/>
    </location>
    <ligand>
        <name>S-adenosyl-L-methionine</name>
        <dbReference type="ChEBI" id="CHEBI:59789"/>
    </ligand>
</feature>
<dbReference type="InterPro" id="IPR030867">
    <property type="entry name" value="TYW2_archaea"/>
</dbReference>
<dbReference type="Proteomes" id="UP000681041">
    <property type="component" value="Chromosome"/>
</dbReference>
<dbReference type="PANTHER" id="PTHR23245:SF41">
    <property type="entry name" value="TRNA(PHE) (4-DEMETHYLWYOSINE(37)-C(7)) AMINOCARBOXYPROPYLTRANSFERASE"/>
    <property type="match status" value="1"/>
</dbReference>
<keyword evidence="1 7" id="KW-0489">Methyltransferase</keyword>
<evidence type="ECO:0000256" key="3">
    <source>
        <dbReference type="ARBA" id="ARBA00022691"/>
    </source>
</evidence>
<dbReference type="Pfam" id="PF02475">
    <property type="entry name" value="TRM5-TYW2_MTfase"/>
    <property type="match status" value="1"/>
</dbReference>
<evidence type="ECO:0000256" key="4">
    <source>
        <dbReference type="ARBA" id="ARBA00022694"/>
    </source>
</evidence>
<protein>
    <recommendedName>
        <fullName evidence="5">tRNA(Phe) (4-demethylwyosine(37)-C(7)) aminocarboxypropyltransferase</fullName>
        <ecNumber evidence="5">2.5.1.114</ecNumber>
    </recommendedName>
    <alternativeName>
        <fullName evidence="5">tRNA wyosine derivatives biosynthesis protein Taw2</fullName>
    </alternativeName>
</protein>
<dbReference type="CDD" id="cd02440">
    <property type="entry name" value="AdoMet_MTases"/>
    <property type="match status" value="1"/>
</dbReference>
<dbReference type="InterPro" id="IPR029063">
    <property type="entry name" value="SAM-dependent_MTases_sf"/>
</dbReference>
<dbReference type="InterPro" id="IPR056744">
    <property type="entry name" value="TRM5/TYW2-like_N"/>
</dbReference>
<dbReference type="GO" id="GO:0102522">
    <property type="term" value="F:tRNA 4-demethylwyosine alpha-amino-alpha-carboxypropyltransferase activity"/>
    <property type="evidence" value="ECO:0007669"/>
    <property type="project" value="UniProtKB-EC"/>
</dbReference>
<keyword evidence="5" id="KW-0963">Cytoplasm</keyword>
<accession>A0A8T8K5K7</accession>
<evidence type="ECO:0000256" key="1">
    <source>
        <dbReference type="ARBA" id="ARBA00022603"/>
    </source>
</evidence>
<dbReference type="AlphaFoldDB" id="A0A8T8K5K7"/>
<keyword evidence="4 5" id="KW-0819">tRNA processing</keyword>
<feature type="binding site" evidence="5">
    <location>
        <position position="82"/>
    </location>
    <ligand>
        <name>S-adenosyl-L-methionine</name>
        <dbReference type="ChEBI" id="CHEBI:59789"/>
    </ligand>
</feature>
<dbReference type="GO" id="GO:0030488">
    <property type="term" value="P:tRNA methylation"/>
    <property type="evidence" value="ECO:0007669"/>
    <property type="project" value="TreeGrafter"/>
</dbReference>
<dbReference type="SUPFAM" id="SSF53335">
    <property type="entry name" value="S-adenosyl-L-methionine-dependent methyltransferases"/>
    <property type="match status" value="1"/>
</dbReference>
<keyword evidence="3 5" id="KW-0949">S-adenosyl-L-methionine</keyword>
<evidence type="ECO:0000313" key="7">
    <source>
        <dbReference type="EMBL" id="QUH23199.1"/>
    </source>
</evidence>
<dbReference type="EMBL" id="CP058560">
    <property type="protein sequence ID" value="QUH23199.1"/>
    <property type="molecule type" value="Genomic_DNA"/>
</dbReference>
<evidence type="ECO:0000259" key="6">
    <source>
        <dbReference type="PROSITE" id="PS51684"/>
    </source>
</evidence>
<comment type="catalytic activity">
    <reaction evidence="5">
        <text>4-demethylwyosine(37) in tRNA(Phe) + S-adenosyl-L-methionine = 4-demethyl-7-[(3S)-3-amino-3-carboxypropyl]wyosine(37) in tRNA(Phe) + S-methyl-5'-thioadenosine + H(+)</text>
        <dbReference type="Rhea" id="RHEA:36355"/>
        <dbReference type="Rhea" id="RHEA-COMP:10164"/>
        <dbReference type="Rhea" id="RHEA-COMP:10378"/>
        <dbReference type="ChEBI" id="CHEBI:15378"/>
        <dbReference type="ChEBI" id="CHEBI:17509"/>
        <dbReference type="ChEBI" id="CHEBI:59789"/>
        <dbReference type="ChEBI" id="CHEBI:64315"/>
        <dbReference type="ChEBI" id="CHEBI:73550"/>
        <dbReference type="EC" id="2.5.1.114"/>
    </reaction>
</comment>
<dbReference type="RefSeq" id="WP_211534146.1">
    <property type="nucleotide sequence ID" value="NZ_CP058560.1"/>
</dbReference>
<dbReference type="EC" id="2.5.1.114" evidence="5"/>
<dbReference type="FunFam" id="3.40.50.150:FF:000131">
    <property type="entry name" value="tRNA wybutosine-synthesizing protein 2/3/4"/>
    <property type="match status" value="1"/>
</dbReference>
<dbReference type="InterPro" id="IPR030382">
    <property type="entry name" value="MeTrfase_TRM5/TYW2"/>
</dbReference>
<evidence type="ECO:0000256" key="5">
    <source>
        <dbReference type="HAMAP-Rule" id="MF_01922"/>
    </source>
</evidence>
<dbReference type="GO" id="GO:0008175">
    <property type="term" value="F:tRNA methyltransferase activity"/>
    <property type="evidence" value="ECO:0007669"/>
    <property type="project" value="TreeGrafter"/>
</dbReference>
<dbReference type="PANTHER" id="PTHR23245">
    <property type="entry name" value="TRNA METHYLTRANSFERASE"/>
    <property type="match status" value="1"/>
</dbReference>
<feature type="domain" description="SAM-dependent methyltransferase TRM5/TYW2-type" evidence="6">
    <location>
        <begin position="1"/>
        <end position="241"/>
    </location>
</feature>
<feature type="binding site" evidence="5">
    <location>
        <position position="75"/>
    </location>
    <ligand>
        <name>S-adenosyl-L-methionine</name>
        <dbReference type="ChEBI" id="CHEBI:59789"/>
    </ligand>
</feature>
<proteinExistence type="inferred from homology"/>
<comment type="caution">
    <text evidence="5">Lacks conserved residue(s) required for the propagation of feature annotation.</text>
</comment>
<dbReference type="OrthoDB" id="8079at2157"/>
<evidence type="ECO:0000256" key="2">
    <source>
        <dbReference type="ARBA" id="ARBA00022679"/>
    </source>
</evidence>
<comment type="similarity">
    <text evidence="5">Belongs to the class I-like SAM-binding methyltransferase superfamily. TRM5/TYW2 family.</text>
</comment>
<keyword evidence="2 5" id="KW-0808">Transferase</keyword>
<dbReference type="PROSITE" id="PS51684">
    <property type="entry name" value="SAM_MT_TRM5_TYW2"/>
    <property type="match status" value="1"/>
</dbReference>
<dbReference type="Gene3D" id="3.40.50.150">
    <property type="entry name" value="Vaccinia Virus protein VP39"/>
    <property type="match status" value="1"/>
</dbReference>
<evidence type="ECO:0000313" key="8">
    <source>
        <dbReference type="Proteomes" id="UP000681041"/>
    </source>
</evidence>
<dbReference type="InterPro" id="IPR056743">
    <property type="entry name" value="TRM5-TYW2-like_MTfase"/>
</dbReference>
<comment type="subcellular location">
    <subcellularLocation>
        <location evidence="5">Cytoplasm</location>
    </subcellularLocation>
</comment>
<dbReference type="GO" id="GO:0005737">
    <property type="term" value="C:cytoplasm"/>
    <property type="evidence" value="ECO:0007669"/>
    <property type="project" value="UniProtKB-SubCell"/>
</dbReference>
<organism evidence="7 8">
    <name type="scientific">Methanobacterium alkalithermotolerans</name>
    <dbReference type="NCBI Taxonomy" id="2731220"/>
    <lineage>
        <taxon>Archaea</taxon>
        <taxon>Methanobacteriati</taxon>
        <taxon>Methanobacteriota</taxon>
        <taxon>Methanomada group</taxon>
        <taxon>Methanobacteria</taxon>
        <taxon>Methanobacteriales</taxon>
        <taxon>Methanobacteriaceae</taxon>
        <taxon>Methanobacterium</taxon>
    </lineage>
</organism>
<comment type="function">
    <text evidence="5">S-adenosyl-L-methionine-dependent transferase that acts as a component of the wyosine derivatives biosynthesis pathway. Catalyzes the transfer of the alpha-amino-alpha-carboxypropyl (acp) group from S-adenosyl-L-methionine to 4-demethylwyosine (imG-14), forming 7-aminocarboxypropyl-demethylwyosine (wybutosine-86) at position 37 of tRNA(Phe).</text>
</comment>
<sequence length="241" mass="27203">MKWKQIGHVVVINEDLDDVSNFLKIPGVNTVVKVGNINGKTRKPDVKLLYGNQTETIHKENNCLFKLDVSRVMWSKGNTAERIRIARLVEEGEIVVDMFAGIGYFSVPLAVHSKLKKMYSIEINPEAFHYLNENIILNKIQAKVKTFLGDSMEIAPNLSADRVLMGYIGNTQDYLQSAMDCVNEGGVIHYHETVPEKIMSKRPIERIKKAAGERNVNITKQRIIKKYSPGVVHVVVDAKID</sequence>
<dbReference type="HAMAP" id="MF_01922">
    <property type="entry name" value="TYW2_archaea"/>
    <property type="match status" value="1"/>
</dbReference>
<name>A0A8T8K5K7_9EURY</name>